<evidence type="ECO:0000259" key="1">
    <source>
        <dbReference type="Pfam" id="PF07929"/>
    </source>
</evidence>
<protein>
    <recommendedName>
        <fullName evidence="1">Plasmid pRiA4b Orf3-like domain-containing protein</fullName>
    </recommendedName>
</protein>
<comment type="caution">
    <text evidence="2">The sequence shown here is derived from an EMBL/GenBank/DDBJ whole genome shotgun (WGS) entry which is preliminary data.</text>
</comment>
<dbReference type="SUPFAM" id="SSF159941">
    <property type="entry name" value="MM3350-like"/>
    <property type="match status" value="1"/>
</dbReference>
<dbReference type="PANTHER" id="PTHR41878">
    <property type="entry name" value="LEXA REPRESSOR-RELATED"/>
    <property type="match status" value="1"/>
</dbReference>
<sequence>MFVKRNSMNMVKVAPLKIKVELKSVPHPVTRIILVPENITMLQLHLTIQLCMGWWGNHLFQFMDYKNDPTIIASFANDPEYFYDGMEEKEAHKVKLKKAFFEMREARPFWYWYDFGDDWWHHIRFLKPSKRDMAIFELQEGSPTCVEAIGTCPPEDVGGVRGYEEFCKAVNDPKHPEYESFREWADIAEGSVYDFEQVDIFQINEELETYFESKSWKRKTAEVFAKGLFA</sequence>
<dbReference type="eggNOG" id="COG4974">
    <property type="taxonomic scope" value="Bacteria"/>
</dbReference>
<dbReference type="Gene3D" id="3.10.290.30">
    <property type="entry name" value="MM3350-like"/>
    <property type="match status" value="1"/>
</dbReference>
<keyword evidence="3" id="KW-1185">Reference proteome</keyword>
<dbReference type="EMBL" id="JMIH01000011">
    <property type="protein sequence ID" value="KEO75458.1"/>
    <property type="molecule type" value="Genomic_DNA"/>
</dbReference>
<feature type="domain" description="Plasmid pRiA4b Orf3-like" evidence="1">
    <location>
        <begin position="16"/>
        <end position="200"/>
    </location>
</feature>
<proteinExistence type="predicted"/>
<name>A0A074L6J9_9BACT</name>
<dbReference type="Pfam" id="PF07929">
    <property type="entry name" value="PRiA4_ORF3"/>
    <property type="match status" value="1"/>
</dbReference>
<evidence type="ECO:0000313" key="2">
    <source>
        <dbReference type="EMBL" id="KEO75458.1"/>
    </source>
</evidence>
<dbReference type="STRING" id="1048983.EL17_00980"/>
<dbReference type="InterPro" id="IPR012912">
    <property type="entry name" value="Plasmid_pRiA4b_Orf3-like"/>
</dbReference>
<dbReference type="InterPro" id="IPR024047">
    <property type="entry name" value="MM3350-like_sf"/>
</dbReference>
<dbReference type="AlphaFoldDB" id="A0A074L6J9"/>
<organism evidence="2 3">
    <name type="scientific">Anditalea andensis</name>
    <dbReference type="NCBI Taxonomy" id="1048983"/>
    <lineage>
        <taxon>Bacteria</taxon>
        <taxon>Pseudomonadati</taxon>
        <taxon>Bacteroidota</taxon>
        <taxon>Cytophagia</taxon>
        <taxon>Cytophagales</taxon>
        <taxon>Cytophagaceae</taxon>
        <taxon>Anditalea</taxon>
    </lineage>
</organism>
<dbReference type="Proteomes" id="UP000027821">
    <property type="component" value="Unassembled WGS sequence"/>
</dbReference>
<reference evidence="2 3" key="1">
    <citation type="submission" date="2014-04" db="EMBL/GenBank/DDBJ databases">
        <title>Characterization and application of a salt tolerant electro-active bacterium.</title>
        <authorList>
            <person name="Yang L."/>
            <person name="Wei S."/>
            <person name="Tay Q.X.M."/>
        </authorList>
    </citation>
    <scope>NUCLEOTIDE SEQUENCE [LARGE SCALE GENOMIC DNA]</scope>
    <source>
        <strain evidence="2 3">LY1</strain>
    </source>
</reference>
<dbReference type="PANTHER" id="PTHR41878:SF1">
    <property type="entry name" value="TNPR PROTEIN"/>
    <property type="match status" value="1"/>
</dbReference>
<accession>A0A074L6J9</accession>
<evidence type="ECO:0000313" key="3">
    <source>
        <dbReference type="Proteomes" id="UP000027821"/>
    </source>
</evidence>
<gene>
    <name evidence="2" type="ORF">EL17_00980</name>
</gene>